<sequence length="38" mass="4003">MASPRRMATAPAALLVLLLLVAMEMGTVKVAEARTCES</sequence>
<dbReference type="EnsemblPlants" id="TuG1812G0100000203.01.T01">
    <property type="protein sequence ID" value="TuG1812G0100000203.01.T01"/>
    <property type="gene ID" value="TuG1812G0100000203.01"/>
</dbReference>
<evidence type="ECO:0000313" key="2">
    <source>
        <dbReference type="Proteomes" id="UP000015106"/>
    </source>
</evidence>
<reference evidence="1" key="3">
    <citation type="submission" date="2022-06" db="UniProtKB">
        <authorList>
            <consortium name="EnsemblPlants"/>
        </authorList>
    </citation>
    <scope>IDENTIFICATION</scope>
</reference>
<keyword evidence="2" id="KW-1185">Reference proteome</keyword>
<name>A0A8R7P517_TRIUA</name>
<dbReference type="Proteomes" id="UP000015106">
    <property type="component" value="Chromosome 1"/>
</dbReference>
<dbReference type="AlphaFoldDB" id="A0A8R7P517"/>
<reference evidence="1" key="2">
    <citation type="submission" date="2018-03" db="EMBL/GenBank/DDBJ databases">
        <title>The Triticum urartu genome reveals the dynamic nature of wheat genome evolution.</title>
        <authorList>
            <person name="Ling H."/>
            <person name="Ma B."/>
            <person name="Shi X."/>
            <person name="Liu H."/>
            <person name="Dong L."/>
            <person name="Sun H."/>
            <person name="Cao Y."/>
            <person name="Gao Q."/>
            <person name="Zheng S."/>
            <person name="Li Y."/>
            <person name="Yu Y."/>
            <person name="Du H."/>
            <person name="Qi M."/>
            <person name="Li Y."/>
            <person name="Yu H."/>
            <person name="Cui Y."/>
            <person name="Wang N."/>
            <person name="Chen C."/>
            <person name="Wu H."/>
            <person name="Zhao Y."/>
            <person name="Zhang J."/>
            <person name="Li Y."/>
            <person name="Zhou W."/>
            <person name="Zhang B."/>
            <person name="Hu W."/>
            <person name="Eijk M."/>
            <person name="Tang J."/>
            <person name="Witsenboer H."/>
            <person name="Zhao S."/>
            <person name="Li Z."/>
            <person name="Zhang A."/>
            <person name="Wang D."/>
            <person name="Liang C."/>
        </authorList>
    </citation>
    <scope>NUCLEOTIDE SEQUENCE [LARGE SCALE GENOMIC DNA]</scope>
    <source>
        <strain evidence="1">cv. G1812</strain>
    </source>
</reference>
<organism evidence="1 2">
    <name type="scientific">Triticum urartu</name>
    <name type="common">Red wild einkorn</name>
    <name type="synonym">Crithodium urartu</name>
    <dbReference type="NCBI Taxonomy" id="4572"/>
    <lineage>
        <taxon>Eukaryota</taxon>
        <taxon>Viridiplantae</taxon>
        <taxon>Streptophyta</taxon>
        <taxon>Embryophyta</taxon>
        <taxon>Tracheophyta</taxon>
        <taxon>Spermatophyta</taxon>
        <taxon>Magnoliopsida</taxon>
        <taxon>Liliopsida</taxon>
        <taxon>Poales</taxon>
        <taxon>Poaceae</taxon>
        <taxon>BOP clade</taxon>
        <taxon>Pooideae</taxon>
        <taxon>Triticodae</taxon>
        <taxon>Triticeae</taxon>
        <taxon>Triticinae</taxon>
        <taxon>Triticum</taxon>
    </lineage>
</organism>
<reference evidence="2" key="1">
    <citation type="journal article" date="2013" name="Nature">
        <title>Draft genome of the wheat A-genome progenitor Triticum urartu.</title>
        <authorList>
            <person name="Ling H.Q."/>
            <person name="Zhao S."/>
            <person name="Liu D."/>
            <person name="Wang J."/>
            <person name="Sun H."/>
            <person name="Zhang C."/>
            <person name="Fan H."/>
            <person name="Li D."/>
            <person name="Dong L."/>
            <person name="Tao Y."/>
            <person name="Gao C."/>
            <person name="Wu H."/>
            <person name="Li Y."/>
            <person name="Cui Y."/>
            <person name="Guo X."/>
            <person name="Zheng S."/>
            <person name="Wang B."/>
            <person name="Yu K."/>
            <person name="Liang Q."/>
            <person name="Yang W."/>
            <person name="Lou X."/>
            <person name="Chen J."/>
            <person name="Feng M."/>
            <person name="Jian J."/>
            <person name="Zhang X."/>
            <person name="Luo G."/>
            <person name="Jiang Y."/>
            <person name="Liu J."/>
            <person name="Wang Z."/>
            <person name="Sha Y."/>
            <person name="Zhang B."/>
            <person name="Wu H."/>
            <person name="Tang D."/>
            <person name="Shen Q."/>
            <person name="Xue P."/>
            <person name="Zou S."/>
            <person name="Wang X."/>
            <person name="Liu X."/>
            <person name="Wang F."/>
            <person name="Yang Y."/>
            <person name="An X."/>
            <person name="Dong Z."/>
            <person name="Zhang K."/>
            <person name="Zhang X."/>
            <person name="Luo M.C."/>
            <person name="Dvorak J."/>
            <person name="Tong Y."/>
            <person name="Wang J."/>
            <person name="Yang H."/>
            <person name="Li Z."/>
            <person name="Wang D."/>
            <person name="Zhang A."/>
            <person name="Wang J."/>
        </authorList>
    </citation>
    <scope>NUCLEOTIDE SEQUENCE</scope>
    <source>
        <strain evidence="2">cv. G1812</strain>
    </source>
</reference>
<proteinExistence type="predicted"/>
<protein>
    <submittedName>
        <fullName evidence="1">Uncharacterized protein</fullName>
    </submittedName>
</protein>
<dbReference type="Gramene" id="TuG1812G0100000203.01.T01">
    <property type="protein sequence ID" value="TuG1812G0100000203.01.T01"/>
    <property type="gene ID" value="TuG1812G0100000203.01"/>
</dbReference>
<evidence type="ECO:0000313" key="1">
    <source>
        <dbReference type="EnsemblPlants" id="TuG1812G0100000203.01.T01"/>
    </source>
</evidence>
<accession>A0A8R7P517</accession>